<evidence type="ECO:0000313" key="2">
    <source>
        <dbReference type="EMBL" id="GAA4554719.1"/>
    </source>
</evidence>
<dbReference type="Proteomes" id="UP001501598">
    <property type="component" value="Unassembled WGS sequence"/>
</dbReference>
<evidence type="ECO:0000313" key="3">
    <source>
        <dbReference type="Proteomes" id="UP001501598"/>
    </source>
</evidence>
<gene>
    <name evidence="2" type="ORF">GCM10023175_53250</name>
</gene>
<keyword evidence="1" id="KW-1133">Transmembrane helix</keyword>
<comment type="caution">
    <text evidence="2">The sequence shown here is derived from an EMBL/GenBank/DDBJ whole genome shotgun (WGS) entry which is preliminary data.</text>
</comment>
<name>A0ABP8RYI9_9PSEU</name>
<feature type="transmembrane region" description="Helical" evidence="1">
    <location>
        <begin position="27"/>
        <end position="49"/>
    </location>
</feature>
<proteinExistence type="predicted"/>
<keyword evidence="3" id="KW-1185">Reference proteome</keyword>
<evidence type="ECO:0008006" key="4">
    <source>
        <dbReference type="Google" id="ProtNLM"/>
    </source>
</evidence>
<reference evidence="3" key="1">
    <citation type="journal article" date="2019" name="Int. J. Syst. Evol. Microbiol.">
        <title>The Global Catalogue of Microorganisms (GCM) 10K type strain sequencing project: providing services to taxonomists for standard genome sequencing and annotation.</title>
        <authorList>
            <consortium name="The Broad Institute Genomics Platform"/>
            <consortium name="The Broad Institute Genome Sequencing Center for Infectious Disease"/>
            <person name="Wu L."/>
            <person name="Ma J."/>
        </authorList>
    </citation>
    <scope>NUCLEOTIDE SEQUENCE [LARGE SCALE GENOMIC DNA]</scope>
    <source>
        <strain evidence="3">JCM 17906</strain>
    </source>
</reference>
<dbReference type="EMBL" id="BAABGT010000086">
    <property type="protein sequence ID" value="GAA4554719.1"/>
    <property type="molecule type" value="Genomic_DNA"/>
</dbReference>
<accession>A0ABP8RYI9</accession>
<protein>
    <recommendedName>
        <fullName evidence="4">Pentapeptide repeat protein</fullName>
    </recommendedName>
</protein>
<sequence length="325" mass="34459">MSKTRPGASSNRHPVPSINAGADRRELAAMTVVVICLAVALVVIGLAWAAGRQHGRRGMAAGQSAITADDVLIMQARQLHAAEISSRLPALTALEQHAQATPWHRAAVVETLTGYLRCAPSGDETVRRAVQRTLSAHASPAHGDAYWGELDLDLDGAELTDLDLSGAVVRRISARRAQLRGDTRMTALRARDSVLLSGATLYGDMHCDDMIVEHRTDMALTTFKGAFSADGCALHGGTVLSGATFCGPASFADTIFFDSVALSDPRSGPAAFRGKTSFARARFTAARLDHVGFPAGVDLEDTRFIRTPATPTTAVAVLHALGRQR</sequence>
<keyword evidence="1" id="KW-0812">Transmembrane</keyword>
<evidence type="ECO:0000256" key="1">
    <source>
        <dbReference type="SAM" id="Phobius"/>
    </source>
</evidence>
<dbReference type="Gene3D" id="2.160.20.80">
    <property type="entry name" value="E3 ubiquitin-protein ligase SopA"/>
    <property type="match status" value="1"/>
</dbReference>
<keyword evidence="1" id="KW-0472">Membrane</keyword>
<organism evidence="2 3">
    <name type="scientific">Pseudonocardia xishanensis</name>
    <dbReference type="NCBI Taxonomy" id="630995"/>
    <lineage>
        <taxon>Bacteria</taxon>
        <taxon>Bacillati</taxon>
        <taxon>Actinomycetota</taxon>
        <taxon>Actinomycetes</taxon>
        <taxon>Pseudonocardiales</taxon>
        <taxon>Pseudonocardiaceae</taxon>
        <taxon>Pseudonocardia</taxon>
    </lineage>
</organism>